<organism evidence="2 3">
    <name type="scientific">Aspergillus coremiiformis</name>
    <dbReference type="NCBI Taxonomy" id="138285"/>
    <lineage>
        <taxon>Eukaryota</taxon>
        <taxon>Fungi</taxon>
        <taxon>Dikarya</taxon>
        <taxon>Ascomycota</taxon>
        <taxon>Pezizomycotina</taxon>
        <taxon>Eurotiomycetes</taxon>
        <taxon>Eurotiomycetidae</taxon>
        <taxon>Eurotiales</taxon>
        <taxon>Aspergillaceae</taxon>
        <taxon>Aspergillus</taxon>
        <taxon>Aspergillus subgen. Circumdati</taxon>
    </lineage>
</organism>
<reference evidence="3" key="1">
    <citation type="submission" date="2019-04" db="EMBL/GenBank/DDBJ databases">
        <title>Friends and foes A comparative genomics studyof 23 Aspergillus species from section Flavi.</title>
        <authorList>
            <consortium name="DOE Joint Genome Institute"/>
            <person name="Kjaerbolling I."/>
            <person name="Vesth T."/>
            <person name="Frisvad J.C."/>
            <person name="Nybo J.L."/>
            <person name="Theobald S."/>
            <person name="Kildgaard S."/>
            <person name="Isbrandt T."/>
            <person name="Kuo A."/>
            <person name="Sato A."/>
            <person name="Lyhne E.K."/>
            <person name="Kogle M.E."/>
            <person name="Wiebenga A."/>
            <person name="Kun R.S."/>
            <person name="Lubbers R.J."/>
            <person name="Makela M.R."/>
            <person name="Barry K."/>
            <person name="Chovatia M."/>
            <person name="Clum A."/>
            <person name="Daum C."/>
            <person name="Haridas S."/>
            <person name="He G."/>
            <person name="LaButti K."/>
            <person name="Lipzen A."/>
            <person name="Mondo S."/>
            <person name="Riley R."/>
            <person name="Salamov A."/>
            <person name="Simmons B.A."/>
            <person name="Magnuson J.K."/>
            <person name="Henrissat B."/>
            <person name="Mortensen U.H."/>
            <person name="Larsen T.O."/>
            <person name="Devries R.P."/>
            <person name="Grigoriev I.V."/>
            <person name="Machida M."/>
            <person name="Baker S.E."/>
            <person name="Andersen M.R."/>
        </authorList>
    </citation>
    <scope>NUCLEOTIDE SEQUENCE [LARGE SCALE GENOMIC DNA]</scope>
    <source>
        <strain evidence="3">CBS 553.77</strain>
    </source>
</reference>
<protein>
    <submittedName>
        <fullName evidence="2">Uncharacterized protein</fullName>
    </submittedName>
</protein>
<dbReference type="AlphaFoldDB" id="A0A5N6YU72"/>
<keyword evidence="1" id="KW-0472">Membrane</keyword>
<evidence type="ECO:0000313" key="2">
    <source>
        <dbReference type="EMBL" id="KAE8348981.1"/>
    </source>
</evidence>
<name>A0A5N6YU72_9EURO</name>
<gene>
    <name evidence="2" type="ORF">BDV28DRAFT_71969</name>
</gene>
<keyword evidence="3" id="KW-1185">Reference proteome</keyword>
<evidence type="ECO:0000256" key="1">
    <source>
        <dbReference type="SAM" id="Phobius"/>
    </source>
</evidence>
<keyword evidence="1" id="KW-0812">Transmembrane</keyword>
<sequence length="135" mass="15732">MRSFDDTMEIFWEPGVLPNLPSQVLTRYYQDTGKVYEYLCLDRSPTGPLWSGRVAVLNLQLTSTPAFLIKVLIPNLRPGCNFHIQNRFFLSFLSFLFFILSLHTSISLLPPPFFFLFLPPFSLLDRKMTRAYPYV</sequence>
<dbReference type="Proteomes" id="UP000327118">
    <property type="component" value="Unassembled WGS sequence"/>
</dbReference>
<keyword evidence="1" id="KW-1133">Transmembrane helix</keyword>
<feature type="transmembrane region" description="Helical" evidence="1">
    <location>
        <begin position="88"/>
        <end position="109"/>
    </location>
</feature>
<evidence type="ECO:0000313" key="3">
    <source>
        <dbReference type="Proteomes" id="UP000327118"/>
    </source>
</evidence>
<accession>A0A5N6YU72</accession>
<dbReference type="EMBL" id="ML739364">
    <property type="protein sequence ID" value="KAE8348981.1"/>
    <property type="molecule type" value="Genomic_DNA"/>
</dbReference>
<proteinExistence type="predicted"/>